<sequence length="463" mass="49600">MRRILSAWCWVALCASLSAHAAELPAAPREHPGLLALGTAPSEAELRATITALVGFGTRHTLSDTKSATRGIGAARRWVQARFAAISHDCGGCLEVVTPAQTFTGKRIPQPTEVVDVVAIKRGSTDPQRVIVITGHLDSRVSDVMNARSDAPGANDDASGVAALIEAARLLSKQDNRATLVFAALSGEEQGLYGGKLLADYAVAHGWQVEAALNNDIVGNSRGENGAIDNTVVRVFSEGTKSNETPAQAAYRRYHGGEVDSPSRNLARTMAQLADRYLPDFRVRMVYRTDRYGRGGDQVPFIEAGYPAVRVTEAHEDYTHQHQDLRTQDGVRYGDTIAGIDFRYLARVTALNAITMAALSRAPAPPGGVGIHGALATDTTLDWRKVPGAAGYRVHWRDTTAPQWQHARAVGDIDHAVLKDVVIDDGFFGVSSVSADGYESPVVFPGDAGSFERSPPTGADDKR</sequence>
<dbReference type="SUPFAM" id="SSF53187">
    <property type="entry name" value="Zn-dependent exopeptidases"/>
    <property type="match status" value="1"/>
</dbReference>
<feature type="signal peptide" evidence="2">
    <location>
        <begin position="1"/>
        <end position="21"/>
    </location>
</feature>
<dbReference type="PANTHER" id="PTHR12147:SF26">
    <property type="entry name" value="PEPTIDASE M28 DOMAIN-CONTAINING PROTEIN"/>
    <property type="match status" value="1"/>
</dbReference>
<accession>A0ABV4AR20</accession>
<keyword evidence="2" id="KW-0732">Signal</keyword>
<comment type="caution">
    <text evidence="4">The sequence shown here is derived from an EMBL/GenBank/DDBJ whole genome shotgun (WGS) entry which is preliminary data.</text>
</comment>
<evidence type="ECO:0000313" key="4">
    <source>
        <dbReference type="EMBL" id="MEY2182849.1"/>
    </source>
</evidence>
<dbReference type="Gene3D" id="3.40.630.10">
    <property type="entry name" value="Zn peptidases"/>
    <property type="match status" value="1"/>
</dbReference>
<feature type="domain" description="Peptidase M28" evidence="3">
    <location>
        <begin position="117"/>
        <end position="324"/>
    </location>
</feature>
<dbReference type="Proteomes" id="UP001562159">
    <property type="component" value="Unassembled WGS sequence"/>
</dbReference>
<evidence type="ECO:0000259" key="3">
    <source>
        <dbReference type="Pfam" id="PF04389"/>
    </source>
</evidence>
<dbReference type="Pfam" id="PF04389">
    <property type="entry name" value="Peptidase_M28"/>
    <property type="match status" value="1"/>
</dbReference>
<keyword evidence="5" id="KW-1185">Reference proteome</keyword>
<evidence type="ECO:0000256" key="1">
    <source>
        <dbReference type="SAM" id="MobiDB-lite"/>
    </source>
</evidence>
<feature type="region of interest" description="Disordered" evidence="1">
    <location>
        <begin position="444"/>
        <end position="463"/>
    </location>
</feature>
<dbReference type="EMBL" id="JBGBPY010000001">
    <property type="protein sequence ID" value="MEY2182849.1"/>
    <property type="molecule type" value="Genomic_DNA"/>
</dbReference>
<feature type="chain" id="PRO_5046479421" evidence="2">
    <location>
        <begin position="22"/>
        <end position="463"/>
    </location>
</feature>
<evidence type="ECO:0000256" key="2">
    <source>
        <dbReference type="SAM" id="SignalP"/>
    </source>
</evidence>
<dbReference type="PANTHER" id="PTHR12147">
    <property type="entry name" value="METALLOPEPTIDASE M28 FAMILY MEMBER"/>
    <property type="match status" value="1"/>
</dbReference>
<evidence type="ECO:0000313" key="5">
    <source>
        <dbReference type="Proteomes" id="UP001562159"/>
    </source>
</evidence>
<organism evidence="4 5">
    <name type="scientific">Rhodanobacter humi</name>
    <dbReference type="NCBI Taxonomy" id="1888173"/>
    <lineage>
        <taxon>Bacteria</taxon>
        <taxon>Pseudomonadati</taxon>
        <taxon>Pseudomonadota</taxon>
        <taxon>Gammaproteobacteria</taxon>
        <taxon>Lysobacterales</taxon>
        <taxon>Rhodanobacteraceae</taxon>
        <taxon>Rhodanobacter</taxon>
    </lineage>
</organism>
<protein>
    <submittedName>
        <fullName evidence="4">M20/M25/M40 family metallo-hydrolase</fullName>
    </submittedName>
</protein>
<proteinExistence type="predicted"/>
<dbReference type="InterPro" id="IPR045175">
    <property type="entry name" value="M28_fam"/>
</dbReference>
<reference evidence="4 5" key="1">
    <citation type="submission" date="2024-07" db="EMBL/GenBank/DDBJ databases">
        <title>Molecular mechanisms and environmental adaptations of flagellar loss and biofilm growth of Rhodanobacter under environmental stress.</title>
        <authorList>
            <person name="Chen M."/>
        </authorList>
    </citation>
    <scope>NUCLEOTIDE SEQUENCE [LARGE SCALE GENOMIC DNA]</scope>
    <source>
        <strain evidence="4 5">RS22</strain>
    </source>
</reference>
<name>A0ABV4AR20_9GAMM</name>
<gene>
    <name evidence="4" type="ORF">AB7878_10515</name>
</gene>
<dbReference type="InterPro" id="IPR007484">
    <property type="entry name" value="Peptidase_M28"/>
</dbReference>